<sequence length="270" mass="27822">MDSLNVISSSFSTSDLNSFTQALSAMAPESLEQNNLPTVSDSSLISNSVNLPLVNSDLSHPHMLNGHSEVLGGLHPLQLEPAFSASLLNSATDLNLANAASNHGTADARLLGNGSLLSAVLYNLGQASSNASPSPQTFAVASISGNNTAEEASIMSNSGGLNSNHWLLNSTDQVLALSQLAYQNGFLLTSQGGNTAYANALVGKYPMQDINSDLSLGSSDSLMAPTGCSAENVICGTSEQPMHSINISNRPASSLQQTSSVKVIVQEGAS</sequence>
<reference evidence="1 2" key="1">
    <citation type="submission" date="2013-11" db="EMBL/GenBank/DDBJ databases">
        <title>Genome sequencing of Stegodyphus mimosarum.</title>
        <authorList>
            <person name="Bechsgaard J."/>
        </authorList>
    </citation>
    <scope>NUCLEOTIDE SEQUENCE [LARGE SCALE GENOMIC DNA]</scope>
</reference>
<proteinExistence type="predicted"/>
<keyword evidence="2" id="KW-1185">Reference proteome</keyword>
<evidence type="ECO:0000313" key="2">
    <source>
        <dbReference type="Proteomes" id="UP000054359"/>
    </source>
</evidence>
<accession>A0A087TLQ7</accession>
<dbReference type="EMBL" id="KK115789">
    <property type="protein sequence ID" value="KFM66046.1"/>
    <property type="molecule type" value="Genomic_DNA"/>
</dbReference>
<dbReference type="Proteomes" id="UP000054359">
    <property type="component" value="Unassembled WGS sequence"/>
</dbReference>
<gene>
    <name evidence="1" type="ORF">X975_25023</name>
</gene>
<name>A0A087TLQ7_STEMI</name>
<dbReference type="OrthoDB" id="10038011at2759"/>
<organism evidence="1 2">
    <name type="scientific">Stegodyphus mimosarum</name>
    <name type="common">African social velvet spider</name>
    <dbReference type="NCBI Taxonomy" id="407821"/>
    <lineage>
        <taxon>Eukaryota</taxon>
        <taxon>Metazoa</taxon>
        <taxon>Ecdysozoa</taxon>
        <taxon>Arthropoda</taxon>
        <taxon>Chelicerata</taxon>
        <taxon>Arachnida</taxon>
        <taxon>Araneae</taxon>
        <taxon>Araneomorphae</taxon>
        <taxon>Entelegynae</taxon>
        <taxon>Eresoidea</taxon>
        <taxon>Eresidae</taxon>
        <taxon>Stegodyphus</taxon>
    </lineage>
</organism>
<evidence type="ECO:0000313" key="1">
    <source>
        <dbReference type="EMBL" id="KFM66046.1"/>
    </source>
</evidence>
<protein>
    <submittedName>
        <fullName evidence="1">Uncharacterized protein</fullName>
    </submittedName>
</protein>
<feature type="non-terminal residue" evidence="1">
    <location>
        <position position="270"/>
    </location>
</feature>
<dbReference type="AlphaFoldDB" id="A0A087TLQ7"/>